<keyword evidence="2" id="KW-0288">FMN</keyword>
<dbReference type="PANTHER" id="PTHR42847">
    <property type="entry name" value="ALKANESULFONATE MONOOXYGENASE"/>
    <property type="match status" value="1"/>
</dbReference>
<accession>A0A7W9KCY5</accession>
<evidence type="ECO:0000256" key="3">
    <source>
        <dbReference type="ARBA" id="ARBA00023002"/>
    </source>
</evidence>
<proteinExistence type="predicted"/>
<reference evidence="6 7" key="1">
    <citation type="submission" date="2020-08" db="EMBL/GenBank/DDBJ databases">
        <title>Sequencing the genomes of 1000 actinobacteria strains.</title>
        <authorList>
            <person name="Klenk H.-P."/>
        </authorList>
    </citation>
    <scope>NUCLEOTIDE SEQUENCE [LARGE SCALE GENOMIC DNA]</scope>
    <source>
        <strain evidence="6 7">DSM 43851</strain>
    </source>
</reference>
<evidence type="ECO:0000313" key="7">
    <source>
        <dbReference type="Proteomes" id="UP000585638"/>
    </source>
</evidence>
<name>A0A7W9KCY5_9PSEU</name>
<dbReference type="Gene3D" id="3.20.20.30">
    <property type="entry name" value="Luciferase-like domain"/>
    <property type="match status" value="1"/>
</dbReference>
<sequence length="304" mass="33319">MTFRFGFTVRGVLPGDDFVATVRRAESYGYDVALVPDHLGPAPDDRTGPSPFPTMVAAALATERLRVGSFVLNAAFWNPGLLAREIVTADQLTGGRLEVGIGAGWARWEFDDVGVAWRPFGARVELLARTITEVRDFLFGDNGFVPAQRDGFGKSGPPLLIGGTGRRVLRLAAEHVDIISHGGLYQVPNSPPGTFRLHDADGLVERLAFVRQHAGARFPEIEGNLHVHYVEVTPNRRAAAERFVAERMPQLTVPQVLDSSFLLLGTEKQLAEQIRAGRERFGLNYVTVSHHCMDAFGPVIEALR</sequence>
<keyword evidence="3" id="KW-0560">Oxidoreductase</keyword>
<evidence type="ECO:0000313" key="6">
    <source>
        <dbReference type="EMBL" id="MBB5890251.1"/>
    </source>
</evidence>
<dbReference type="InterPro" id="IPR011251">
    <property type="entry name" value="Luciferase-like_dom"/>
</dbReference>
<evidence type="ECO:0000256" key="1">
    <source>
        <dbReference type="ARBA" id="ARBA00022630"/>
    </source>
</evidence>
<dbReference type="EMBL" id="JACHIR010000001">
    <property type="protein sequence ID" value="MBB5890251.1"/>
    <property type="molecule type" value="Genomic_DNA"/>
</dbReference>
<dbReference type="SUPFAM" id="SSF51679">
    <property type="entry name" value="Bacterial luciferase-like"/>
    <property type="match status" value="1"/>
</dbReference>
<keyword evidence="4" id="KW-0503">Monooxygenase</keyword>
<dbReference type="AlphaFoldDB" id="A0A7W9KCY5"/>
<dbReference type="InterPro" id="IPR019923">
    <property type="entry name" value="Lucif-like_OxRdtase_MSMEG_2516"/>
</dbReference>
<gene>
    <name evidence="6" type="ORF">BJ998_001447</name>
</gene>
<organism evidence="6 7">
    <name type="scientific">Kutzneria kofuensis</name>
    <dbReference type="NCBI Taxonomy" id="103725"/>
    <lineage>
        <taxon>Bacteria</taxon>
        <taxon>Bacillati</taxon>
        <taxon>Actinomycetota</taxon>
        <taxon>Actinomycetes</taxon>
        <taxon>Pseudonocardiales</taxon>
        <taxon>Pseudonocardiaceae</taxon>
        <taxon>Kutzneria</taxon>
    </lineage>
</organism>
<dbReference type="InterPro" id="IPR036661">
    <property type="entry name" value="Luciferase-like_sf"/>
</dbReference>
<dbReference type="GO" id="GO:0046306">
    <property type="term" value="P:alkanesulfonate catabolic process"/>
    <property type="evidence" value="ECO:0007669"/>
    <property type="project" value="TreeGrafter"/>
</dbReference>
<comment type="caution">
    <text evidence="6">The sequence shown here is derived from an EMBL/GenBank/DDBJ whole genome shotgun (WGS) entry which is preliminary data.</text>
</comment>
<dbReference type="PANTHER" id="PTHR42847:SF4">
    <property type="entry name" value="ALKANESULFONATE MONOOXYGENASE-RELATED"/>
    <property type="match status" value="1"/>
</dbReference>
<dbReference type="Proteomes" id="UP000585638">
    <property type="component" value="Unassembled WGS sequence"/>
</dbReference>
<dbReference type="Pfam" id="PF00296">
    <property type="entry name" value="Bac_luciferase"/>
    <property type="match status" value="1"/>
</dbReference>
<evidence type="ECO:0000259" key="5">
    <source>
        <dbReference type="Pfam" id="PF00296"/>
    </source>
</evidence>
<evidence type="ECO:0000256" key="2">
    <source>
        <dbReference type="ARBA" id="ARBA00022643"/>
    </source>
</evidence>
<evidence type="ECO:0000256" key="4">
    <source>
        <dbReference type="ARBA" id="ARBA00023033"/>
    </source>
</evidence>
<keyword evidence="7" id="KW-1185">Reference proteome</keyword>
<protein>
    <submittedName>
        <fullName evidence="6">Putative F420-dependent oxidoreductase</fullName>
    </submittedName>
</protein>
<dbReference type="RefSeq" id="WP_184859591.1">
    <property type="nucleotide sequence ID" value="NZ_BAAAWY010000065.1"/>
</dbReference>
<dbReference type="InterPro" id="IPR050172">
    <property type="entry name" value="SsuD_RutA_monooxygenase"/>
</dbReference>
<keyword evidence="1" id="KW-0285">Flavoprotein</keyword>
<dbReference type="GO" id="GO:0008726">
    <property type="term" value="F:alkanesulfonate monooxygenase activity"/>
    <property type="evidence" value="ECO:0007669"/>
    <property type="project" value="TreeGrafter"/>
</dbReference>
<feature type="domain" description="Luciferase-like" evidence="5">
    <location>
        <begin position="15"/>
        <end position="183"/>
    </location>
</feature>
<dbReference type="NCBIfam" id="TIGR03621">
    <property type="entry name" value="F420_MSMEG_2516"/>
    <property type="match status" value="1"/>
</dbReference>